<sequence length="531" mass="59268">MSEEDKSYKEGLATPTTTTDKKLQTNEHDSSDSDDHFSDAHSGLEQVTSNNSLFSAQSNQNEEPGTTVQNQHDLEIAPDQKCIPTELHQESPKPIRKFSSPIPITIVEKIDPSSLSHGEVPGTEAHEIRAADAVPDLVVKVTSGHTRTWSNRARAASTPGDHPIPITKVERIDRRPSHGEIPGTLAYEARRLDAVPDIIEDVEDIPVSPTLPRSHSLTQTYKSSSEMVSINDYITPKSGDNLKKEYELGIETGDDFDEFEEGEEDAEFGEFDDSFQQAAPRNSLLYSIQDRQRFPVLDFTIYDTPGEVQDALEPYLNVLFPPDTIDNSVLPSFSAESSKFLTPRSASLWTQLVAPPSLQPPRWIQSRIRRLFLVSLGVPVDLDEILPASKQKKLILPSVNLNPMSNSPRNSFDILSTSRLKKGDFSESTLSLDSQGKPSRQDSKRSVKLKPAPPTLDLFSARQLCMTTNEALSGLTGEEMKQHMKRLKQTESRAKEVLVYWTERTNEKLGDREAFEGVIENLVKHARKARV</sequence>
<dbReference type="OrthoDB" id="5378975at2759"/>
<dbReference type="InterPro" id="IPR031355">
    <property type="entry name" value="YBL010C/LAA2-like"/>
</dbReference>
<feature type="compositionally biased region" description="Polar residues" evidence="1">
    <location>
        <begin position="426"/>
        <end position="438"/>
    </location>
</feature>
<comment type="caution">
    <text evidence="2">The sequence shown here is derived from an EMBL/GenBank/DDBJ whole genome shotgun (WGS) entry which is preliminary data.</text>
</comment>
<reference evidence="2 3" key="1">
    <citation type="journal article" date="2018" name="BMC Genomics">
        <title>Comparative genome analyses reveal sequence features reflecting distinct modes of host-adaptation between dicot and monocot powdery mildew.</title>
        <authorList>
            <person name="Wu Y."/>
            <person name="Ma X."/>
            <person name="Pan Z."/>
            <person name="Kale S.D."/>
            <person name="Song Y."/>
            <person name="King H."/>
            <person name="Zhang Q."/>
            <person name="Presley C."/>
            <person name="Deng X."/>
            <person name="Wei C.I."/>
            <person name="Xiao S."/>
        </authorList>
    </citation>
    <scope>NUCLEOTIDE SEQUENCE [LARGE SCALE GENOMIC DNA]</scope>
    <source>
        <strain evidence="2">UMSG2</strain>
    </source>
</reference>
<dbReference type="Pfam" id="PF17104">
    <property type="entry name" value="YBL010C_LAA2"/>
    <property type="match status" value="1"/>
</dbReference>
<feature type="region of interest" description="Disordered" evidence="1">
    <location>
        <begin position="426"/>
        <end position="452"/>
    </location>
</feature>
<keyword evidence="3" id="KW-1185">Reference proteome</keyword>
<gene>
    <name evidence="2" type="ORF">OnM2_019024</name>
</gene>
<dbReference type="EMBL" id="MCFK01001996">
    <property type="protein sequence ID" value="RKF64286.1"/>
    <property type="molecule type" value="Genomic_DNA"/>
</dbReference>
<evidence type="ECO:0000313" key="3">
    <source>
        <dbReference type="Proteomes" id="UP000286134"/>
    </source>
</evidence>
<dbReference type="AlphaFoldDB" id="A0A420I3Q4"/>
<organism evidence="2 3">
    <name type="scientific">Erysiphe neolycopersici</name>
    <dbReference type="NCBI Taxonomy" id="212602"/>
    <lineage>
        <taxon>Eukaryota</taxon>
        <taxon>Fungi</taxon>
        <taxon>Dikarya</taxon>
        <taxon>Ascomycota</taxon>
        <taxon>Pezizomycotina</taxon>
        <taxon>Leotiomycetes</taxon>
        <taxon>Erysiphales</taxon>
        <taxon>Erysiphaceae</taxon>
        <taxon>Erysiphe</taxon>
    </lineage>
</organism>
<evidence type="ECO:0000313" key="2">
    <source>
        <dbReference type="EMBL" id="RKF64286.1"/>
    </source>
</evidence>
<feature type="region of interest" description="Disordered" evidence="1">
    <location>
        <begin position="144"/>
        <end position="165"/>
    </location>
</feature>
<dbReference type="PANTHER" id="PTHR38698">
    <property type="entry name" value="EXPRESSED PROTEIN"/>
    <property type="match status" value="1"/>
</dbReference>
<evidence type="ECO:0000256" key="1">
    <source>
        <dbReference type="SAM" id="MobiDB-lite"/>
    </source>
</evidence>
<feature type="compositionally biased region" description="Basic and acidic residues" evidence="1">
    <location>
        <begin position="19"/>
        <end position="39"/>
    </location>
</feature>
<feature type="compositionally biased region" description="Polar residues" evidence="1">
    <location>
        <begin position="45"/>
        <end position="71"/>
    </location>
</feature>
<dbReference type="PANTHER" id="PTHR38698:SF1">
    <property type="entry name" value="FUNGAL PROTEIN"/>
    <property type="match status" value="1"/>
</dbReference>
<feature type="region of interest" description="Disordered" evidence="1">
    <location>
        <begin position="1"/>
        <end position="77"/>
    </location>
</feature>
<dbReference type="Proteomes" id="UP000286134">
    <property type="component" value="Unassembled WGS sequence"/>
</dbReference>
<protein>
    <submittedName>
        <fullName evidence="2">Uncharacterized protein</fullName>
    </submittedName>
</protein>
<dbReference type="STRING" id="212602.A0A420I3Q4"/>
<accession>A0A420I3Q4</accession>
<proteinExistence type="predicted"/>
<name>A0A420I3Q4_9PEZI</name>